<comment type="caution">
    <text evidence="19">The sequence shown here is derived from an EMBL/GenBank/DDBJ whole genome shotgun (WGS) entry which is preliminary data.</text>
</comment>
<keyword evidence="7 17" id="KW-0732">Signal</keyword>
<dbReference type="PROSITE" id="PS50011">
    <property type="entry name" value="PROTEIN_KINASE_DOM"/>
    <property type="match status" value="1"/>
</dbReference>
<comment type="similarity">
    <text evidence="3">In the C-terminal section; belongs to the protein kinase superfamily. Ser/Thr protein kinase family.</text>
</comment>
<dbReference type="GO" id="GO:0005524">
    <property type="term" value="F:ATP binding"/>
    <property type="evidence" value="ECO:0007669"/>
    <property type="project" value="UniProtKB-UniRule"/>
</dbReference>
<accession>A0A8T0HH57</accession>
<gene>
    <name evidence="19" type="ORF">KC19_6G163400</name>
</gene>
<dbReference type="SUPFAM" id="SSF56112">
    <property type="entry name" value="Protein kinase-like (PK-like)"/>
    <property type="match status" value="1"/>
</dbReference>
<keyword evidence="10" id="KW-0418">Kinase</keyword>
<evidence type="ECO:0000256" key="17">
    <source>
        <dbReference type="SAM" id="SignalP"/>
    </source>
</evidence>
<evidence type="ECO:0000256" key="3">
    <source>
        <dbReference type="ARBA" id="ARBA00010217"/>
    </source>
</evidence>
<evidence type="ECO:0000256" key="1">
    <source>
        <dbReference type="ARBA" id="ARBA00004251"/>
    </source>
</evidence>
<dbReference type="GO" id="GO:0004674">
    <property type="term" value="F:protein serine/threonine kinase activity"/>
    <property type="evidence" value="ECO:0007669"/>
    <property type="project" value="UniProtKB-KW"/>
</dbReference>
<evidence type="ECO:0000259" key="18">
    <source>
        <dbReference type="PROSITE" id="PS50011"/>
    </source>
</evidence>
<dbReference type="Pfam" id="PF00139">
    <property type="entry name" value="Lectin_legB"/>
    <property type="match status" value="1"/>
</dbReference>
<evidence type="ECO:0000256" key="5">
    <source>
        <dbReference type="ARBA" id="ARBA00022679"/>
    </source>
</evidence>
<evidence type="ECO:0000256" key="8">
    <source>
        <dbReference type="ARBA" id="ARBA00022734"/>
    </source>
</evidence>
<evidence type="ECO:0000256" key="11">
    <source>
        <dbReference type="ARBA" id="ARBA00022840"/>
    </source>
</evidence>
<dbReference type="Gene3D" id="3.30.200.20">
    <property type="entry name" value="Phosphorylase Kinase, domain 1"/>
    <property type="match status" value="1"/>
</dbReference>
<evidence type="ECO:0000256" key="16">
    <source>
        <dbReference type="PROSITE-ProRule" id="PRU10141"/>
    </source>
</evidence>
<keyword evidence="13" id="KW-0472">Membrane</keyword>
<keyword evidence="8" id="KW-0430">Lectin</keyword>
<keyword evidence="11 16" id="KW-0067">ATP-binding</keyword>
<evidence type="ECO:0000313" key="20">
    <source>
        <dbReference type="Proteomes" id="UP000822688"/>
    </source>
</evidence>
<sequence length="752" mass="84473">MDSSILKSSLRPQFAAAVLLNTAYLLCFVQCSSTGTQFDYPAFPSTTSDFVALGDAHHVPHNHSINLNNFRKGSNGRFMFIKEPVRMRNGESGTVTSFSTSFTFSITQGEGTDRKGTQTQSSGFALTFNSASISEFIGNDSWKGPRTYSFKFFVVEFDTFQNYLFNDPSNNHIGIDLNTLDSTYTYNLCGGVITNCSFPWNDQHYTVWIEYNVASHDLLALWFANGSLADGVAKPDEALFTVPKLYLNNIFDDYMYVGFVSDSGMHGDSHKIMAWKFNSSIVEGMPSSLGPTFTASAIVSVTLIVFTLVSAAWVAIFGSKYWTQGLDHKSNIILNHLTIPYVFKFEELKNATKNFHSSAILGSGAFGVVYKGVLQTPRGSKILAIKSLRHFDSKNGKESFLAEASSISQIRHRNLVQLQGWCYESNHFFLVFDYMSNGSLDEWLFPNRRRNPNHPKYKKFKGVIPWTLRLSILGGIASALEYLHEDWIQCILHRDIKSSNVMLDDNMNAHLGDFGLARLMDHDKLEKTTLVAGTLSYMAPELPYTGKATKESDVYSFGILILEVICGRQPLNFQYDDHINDNIVLLESVWYAREANNILSVVDPKILPLQSQHAIESHLYNHVCQVKACDCNKTNSSTVSLNAMMNIGEKKMMQLLELGLLCCLPNVQSRPSMRTVKQIISQLEETLDISTTLLNLMPCLPIKRPLGRYPLPGFDSQQMHNNNNSLIQRHNTSHHHDMQSRLAIISMGHETP</sequence>
<dbReference type="InterPro" id="IPR013320">
    <property type="entry name" value="ConA-like_dom_sf"/>
</dbReference>
<evidence type="ECO:0000256" key="7">
    <source>
        <dbReference type="ARBA" id="ARBA00022729"/>
    </source>
</evidence>
<evidence type="ECO:0000256" key="10">
    <source>
        <dbReference type="ARBA" id="ARBA00022777"/>
    </source>
</evidence>
<keyword evidence="12" id="KW-1133">Transmembrane helix</keyword>
<keyword evidence="15" id="KW-0325">Glycoprotein</keyword>
<dbReference type="GO" id="GO:0005886">
    <property type="term" value="C:plasma membrane"/>
    <property type="evidence" value="ECO:0007669"/>
    <property type="project" value="UniProtKB-SubCell"/>
</dbReference>
<evidence type="ECO:0000256" key="4">
    <source>
        <dbReference type="ARBA" id="ARBA00022475"/>
    </source>
</evidence>
<dbReference type="InterPro" id="IPR008271">
    <property type="entry name" value="Ser/Thr_kinase_AS"/>
</dbReference>
<dbReference type="Proteomes" id="UP000822688">
    <property type="component" value="Chromosome 6"/>
</dbReference>
<keyword evidence="5" id="KW-0808">Transferase</keyword>
<organism evidence="19 20">
    <name type="scientific">Ceratodon purpureus</name>
    <name type="common">Fire moss</name>
    <name type="synonym">Dicranum purpureum</name>
    <dbReference type="NCBI Taxonomy" id="3225"/>
    <lineage>
        <taxon>Eukaryota</taxon>
        <taxon>Viridiplantae</taxon>
        <taxon>Streptophyta</taxon>
        <taxon>Embryophyta</taxon>
        <taxon>Bryophyta</taxon>
        <taxon>Bryophytina</taxon>
        <taxon>Bryopsida</taxon>
        <taxon>Dicranidae</taxon>
        <taxon>Pseudoditrichales</taxon>
        <taxon>Ditrichaceae</taxon>
        <taxon>Ceratodon</taxon>
    </lineage>
</organism>
<dbReference type="GO" id="GO:0030246">
    <property type="term" value="F:carbohydrate binding"/>
    <property type="evidence" value="ECO:0007669"/>
    <property type="project" value="UniProtKB-KW"/>
</dbReference>
<comment type="similarity">
    <text evidence="2">In the N-terminal section; belongs to the leguminous lectin family.</text>
</comment>
<dbReference type="SMART" id="SM00220">
    <property type="entry name" value="S_TKc"/>
    <property type="match status" value="1"/>
</dbReference>
<dbReference type="Pfam" id="PF00069">
    <property type="entry name" value="Pkinase"/>
    <property type="match status" value="1"/>
</dbReference>
<keyword evidence="4" id="KW-1003">Cell membrane</keyword>
<keyword evidence="9 16" id="KW-0547">Nucleotide-binding</keyword>
<evidence type="ECO:0000256" key="14">
    <source>
        <dbReference type="ARBA" id="ARBA00023170"/>
    </source>
</evidence>
<proteinExistence type="inferred from homology"/>
<dbReference type="Gene3D" id="1.10.510.10">
    <property type="entry name" value="Transferase(Phosphotransferase) domain 1"/>
    <property type="match status" value="1"/>
</dbReference>
<dbReference type="GO" id="GO:0002229">
    <property type="term" value="P:defense response to oomycetes"/>
    <property type="evidence" value="ECO:0007669"/>
    <property type="project" value="UniProtKB-ARBA"/>
</dbReference>
<reference evidence="19 20" key="1">
    <citation type="submission" date="2020-06" db="EMBL/GenBank/DDBJ databases">
        <title>WGS assembly of Ceratodon purpureus strain R40.</title>
        <authorList>
            <person name="Carey S.B."/>
            <person name="Jenkins J."/>
            <person name="Shu S."/>
            <person name="Lovell J.T."/>
            <person name="Sreedasyam A."/>
            <person name="Maumus F."/>
            <person name="Tiley G.P."/>
            <person name="Fernandez-Pozo N."/>
            <person name="Barry K."/>
            <person name="Chen C."/>
            <person name="Wang M."/>
            <person name="Lipzen A."/>
            <person name="Daum C."/>
            <person name="Saski C.A."/>
            <person name="Payton A.C."/>
            <person name="Mcbreen J.C."/>
            <person name="Conrad R.E."/>
            <person name="Kollar L.M."/>
            <person name="Olsson S."/>
            <person name="Huttunen S."/>
            <person name="Landis J.B."/>
            <person name="Wickett N.J."/>
            <person name="Johnson M.G."/>
            <person name="Rensing S.A."/>
            <person name="Grimwood J."/>
            <person name="Schmutz J."/>
            <person name="Mcdaniel S.F."/>
        </authorList>
    </citation>
    <scope>NUCLEOTIDE SEQUENCE [LARGE SCALE GENOMIC DNA]</scope>
    <source>
        <strain evidence="19 20">R40</strain>
    </source>
</reference>
<evidence type="ECO:0000256" key="13">
    <source>
        <dbReference type="ARBA" id="ARBA00023136"/>
    </source>
</evidence>
<keyword evidence="6" id="KW-0812">Transmembrane</keyword>
<dbReference type="PROSITE" id="PS00108">
    <property type="entry name" value="PROTEIN_KINASE_ST"/>
    <property type="match status" value="1"/>
</dbReference>
<dbReference type="FunFam" id="1.10.510.10:FF:000240">
    <property type="entry name" value="Lectin-domain containing receptor kinase A4.3"/>
    <property type="match status" value="1"/>
</dbReference>
<dbReference type="InterPro" id="IPR011009">
    <property type="entry name" value="Kinase-like_dom_sf"/>
</dbReference>
<dbReference type="AlphaFoldDB" id="A0A8T0HH57"/>
<dbReference type="InterPro" id="IPR000719">
    <property type="entry name" value="Prot_kinase_dom"/>
</dbReference>
<feature type="signal peptide" evidence="17">
    <location>
        <begin position="1"/>
        <end position="31"/>
    </location>
</feature>
<evidence type="ECO:0000256" key="15">
    <source>
        <dbReference type="ARBA" id="ARBA00023180"/>
    </source>
</evidence>
<feature type="domain" description="Protein kinase" evidence="18">
    <location>
        <begin position="355"/>
        <end position="687"/>
    </location>
</feature>
<evidence type="ECO:0000313" key="19">
    <source>
        <dbReference type="EMBL" id="KAG0570455.1"/>
    </source>
</evidence>
<dbReference type="Gene3D" id="2.60.120.200">
    <property type="match status" value="1"/>
</dbReference>
<evidence type="ECO:0000256" key="12">
    <source>
        <dbReference type="ARBA" id="ARBA00022989"/>
    </source>
</evidence>
<dbReference type="SUPFAM" id="SSF49899">
    <property type="entry name" value="Concanavalin A-like lectins/glucanases"/>
    <property type="match status" value="1"/>
</dbReference>
<keyword evidence="14" id="KW-0675">Receptor</keyword>
<protein>
    <recommendedName>
        <fullName evidence="18">Protein kinase domain-containing protein</fullName>
    </recommendedName>
</protein>
<dbReference type="InterPro" id="IPR017441">
    <property type="entry name" value="Protein_kinase_ATP_BS"/>
</dbReference>
<dbReference type="EMBL" id="CM026427">
    <property type="protein sequence ID" value="KAG0570455.1"/>
    <property type="molecule type" value="Genomic_DNA"/>
</dbReference>
<name>A0A8T0HH57_CERPU</name>
<dbReference type="PROSITE" id="PS00107">
    <property type="entry name" value="PROTEIN_KINASE_ATP"/>
    <property type="match status" value="1"/>
</dbReference>
<evidence type="ECO:0000256" key="9">
    <source>
        <dbReference type="ARBA" id="ARBA00022741"/>
    </source>
</evidence>
<feature type="chain" id="PRO_5035904660" description="Protein kinase domain-containing protein" evidence="17">
    <location>
        <begin position="32"/>
        <end position="752"/>
    </location>
</feature>
<keyword evidence="20" id="KW-1185">Reference proteome</keyword>
<evidence type="ECO:0000256" key="6">
    <source>
        <dbReference type="ARBA" id="ARBA00022692"/>
    </source>
</evidence>
<comment type="subcellular location">
    <subcellularLocation>
        <location evidence="1">Cell membrane</location>
        <topology evidence="1">Single-pass type I membrane protein</topology>
    </subcellularLocation>
</comment>
<dbReference type="InterPro" id="IPR050528">
    <property type="entry name" value="L-type_Lectin-RKs"/>
</dbReference>
<feature type="binding site" evidence="16">
    <location>
        <position position="386"/>
    </location>
    <ligand>
        <name>ATP</name>
        <dbReference type="ChEBI" id="CHEBI:30616"/>
    </ligand>
</feature>
<dbReference type="InterPro" id="IPR001220">
    <property type="entry name" value="Legume_lectin_dom"/>
</dbReference>
<dbReference type="PANTHER" id="PTHR27007">
    <property type="match status" value="1"/>
</dbReference>
<evidence type="ECO:0000256" key="2">
    <source>
        <dbReference type="ARBA" id="ARBA00008536"/>
    </source>
</evidence>